<evidence type="ECO:0000313" key="4">
    <source>
        <dbReference type="Proteomes" id="UP001140562"/>
    </source>
</evidence>
<proteinExistence type="predicted"/>
<accession>A0A9W8WTP4</accession>
<protein>
    <recommendedName>
        <fullName evidence="2">DUF6594 domain-containing protein</fullName>
    </recommendedName>
</protein>
<dbReference type="OrthoDB" id="5342093at2759"/>
<feature type="compositionally biased region" description="Low complexity" evidence="1">
    <location>
        <begin position="1"/>
        <end position="14"/>
    </location>
</feature>
<gene>
    <name evidence="3" type="ORF">N0V87_008058</name>
</gene>
<dbReference type="EMBL" id="JAPEUV010000107">
    <property type="protein sequence ID" value="KAJ4332845.1"/>
    <property type="molecule type" value="Genomic_DNA"/>
</dbReference>
<evidence type="ECO:0000313" key="3">
    <source>
        <dbReference type="EMBL" id="KAJ4332845.1"/>
    </source>
</evidence>
<dbReference type="Pfam" id="PF20237">
    <property type="entry name" value="DUF6594"/>
    <property type="match status" value="1"/>
</dbReference>
<sequence length="196" mass="22115">MVTQTATCASTITTESDDTKDKTTPAFNDLAHAEKAVAPMDPFYDLVAGYPKLAGRMGAMPEIAMFRRFGALNARNLLYMQNELAVLGKKLKQIEVEDSKSMEGKKRSYCRNAVWLNTANIKFDGQLRDGDTKQRDLVLKMRVLLNQYSESDTIRPHTHGLVTDEHVDNALIQQATILRETLKLHEQFMLDAVNPR</sequence>
<keyword evidence="4" id="KW-1185">Reference proteome</keyword>
<dbReference type="AlphaFoldDB" id="A0A9W8WTP4"/>
<dbReference type="Proteomes" id="UP001140562">
    <property type="component" value="Unassembled WGS sequence"/>
</dbReference>
<dbReference type="InterPro" id="IPR046529">
    <property type="entry name" value="DUF6594"/>
</dbReference>
<evidence type="ECO:0000256" key="1">
    <source>
        <dbReference type="SAM" id="MobiDB-lite"/>
    </source>
</evidence>
<feature type="region of interest" description="Disordered" evidence="1">
    <location>
        <begin position="1"/>
        <end position="22"/>
    </location>
</feature>
<feature type="domain" description="DUF6594" evidence="2">
    <location>
        <begin position="50"/>
        <end position="150"/>
    </location>
</feature>
<comment type="caution">
    <text evidence="3">The sequence shown here is derived from an EMBL/GenBank/DDBJ whole genome shotgun (WGS) entry which is preliminary data.</text>
</comment>
<name>A0A9W8WTP4_9PLEO</name>
<dbReference type="PANTHER" id="PTHR34502">
    <property type="entry name" value="DUF6594 DOMAIN-CONTAINING PROTEIN-RELATED"/>
    <property type="match status" value="1"/>
</dbReference>
<dbReference type="PANTHER" id="PTHR34502:SF5">
    <property type="entry name" value="DUF6594 DOMAIN-CONTAINING PROTEIN"/>
    <property type="match status" value="1"/>
</dbReference>
<reference evidence="3" key="1">
    <citation type="submission" date="2022-10" db="EMBL/GenBank/DDBJ databases">
        <title>Tapping the CABI collections for fungal endophytes: first genome assemblies for Collariella, Neodidymelliopsis, Ascochyta clinopodiicola, Didymella pomorum, Didymosphaeria variabile, Neocosmospora piperis and Neocucurbitaria cava.</title>
        <authorList>
            <person name="Hill R."/>
        </authorList>
    </citation>
    <scope>NUCLEOTIDE SEQUENCE</scope>
    <source>
        <strain evidence="3">IMI 360193</strain>
    </source>
</reference>
<evidence type="ECO:0000259" key="2">
    <source>
        <dbReference type="Pfam" id="PF20237"/>
    </source>
</evidence>
<organism evidence="3 4">
    <name type="scientific">Didymella glomerata</name>
    <dbReference type="NCBI Taxonomy" id="749621"/>
    <lineage>
        <taxon>Eukaryota</taxon>
        <taxon>Fungi</taxon>
        <taxon>Dikarya</taxon>
        <taxon>Ascomycota</taxon>
        <taxon>Pezizomycotina</taxon>
        <taxon>Dothideomycetes</taxon>
        <taxon>Pleosporomycetidae</taxon>
        <taxon>Pleosporales</taxon>
        <taxon>Pleosporineae</taxon>
        <taxon>Didymellaceae</taxon>
        <taxon>Didymella</taxon>
    </lineage>
</organism>